<protein>
    <submittedName>
        <fullName evidence="1">Uncharacterized protein</fullName>
    </submittedName>
</protein>
<name>A0ABS2RC51_9BACI</name>
<dbReference type="EMBL" id="JAFBFH010000041">
    <property type="protein sequence ID" value="MBM7717237.1"/>
    <property type="molecule type" value="Genomic_DNA"/>
</dbReference>
<gene>
    <name evidence="1" type="ORF">JOC94_004262</name>
</gene>
<evidence type="ECO:0000313" key="1">
    <source>
        <dbReference type="EMBL" id="MBM7717237.1"/>
    </source>
</evidence>
<comment type="caution">
    <text evidence="1">The sequence shown here is derived from an EMBL/GenBank/DDBJ whole genome shotgun (WGS) entry which is preliminary data.</text>
</comment>
<keyword evidence="2" id="KW-1185">Reference proteome</keyword>
<organism evidence="1 2">
    <name type="scientific">Siminovitchia thermophila</name>
    <dbReference type="NCBI Taxonomy" id="1245522"/>
    <lineage>
        <taxon>Bacteria</taxon>
        <taxon>Bacillati</taxon>
        <taxon>Bacillota</taxon>
        <taxon>Bacilli</taxon>
        <taxon>Bacillales</taxon>
        <taxon>Bacillaceae</taxon>
        <taxon>Siminovitchia</taxon>
    </lineage>
</organism>
<evidence type="ECO:0000313" key="2">
    <source>
        <dbReference type="Proteomes" id="UP000823485"/>
    </source>
</evidence>
<accession>A0ABS2RC51</accession>
<dbReference type="Proteomes" id="UP000823485">
    <property type="component" value="Unassembled WGS sequence"/>
</dbReference>
<proteinExistence type="predicted"/>
<sequence>MTYDLSYEVSISEGCFSLTTDREVEFNLKQ</sequence>
<reference evidence="1 2" key="1">
    <citation type="submission" date="2021-01" db="EMBL/GenBank/DDBJ databases">
        <title>Genomic Encyclopedia of Type Strains, Phase IV (KMG-IV): sequencing the most valuable type-strain genomes for metagenomic binning, comparative biology and taxonomic classification.</title>
        <authorList>
            <person name="Goeker M."/>
        </authorList>
    </citation>
    <scope>NUCLEOTIDE SEQUENCE [LARGE SCALE GENOMIC DNA]</scope>
    <source>
        <strain evidence="1 2">DSM 105453</strain>
    </source>
</reference>